<dbReference type="InterPro" id="IPR000477">
    <property type="entry name" value="RT_dom"/>
</dbReference>
<dbReference type="OrthoDB" id="416454at2759"/>
<organism evidence="2 3">
    <name type="scientific">Limosa lapponica baueri</name>
    <dbReference type="NCBI Taxonomy" id="1758121"/>
    <lineage>
        <taxon>Eukaryota</taxon>
        <taxon>Metazoa</taxon>
        <taxon>Chordata</taxon>
        <taxon>Craniata</taxon>
        <taxon>Vertebrata</taxon>
        <taxon>Euteleostomi</taxon>
        <taxon>Archelosauria</taxon>
        <taxon>Archosauria</taxon>
        <taxon>Dinosauria</taxon>
        <taxon>Saurischia</taxon>
        <taxon>Theropoda</taxon>
        <taxon>Coelurosauria</taxon>
        <taxon>Aves</taxon>
        <taxon>Neognathae</taxon>
        <taxon>Neoaves</taxon>
        <taxon>Charadriiformes</taxon>
        <taxon>Scolopacidae</taxon>
        <taxon>Limosa</taxon>
    </lineage>
</organism>
<name>A0A2I0UU41_LIMLA</name>
<feature type="domain" description="Reverse transcriptase" evidence="1">
    <location>
        <begin position="8"/>
        <end position="122"/>
    </location>
</feature>
<reference evidence="3" key="2">
    <citation type="submission" date="2017-12" db="EMBL/GenBank/DDBJ databases">
        <title>Genome sequence of the Bar-tailed Godwit (Limosa lapponica baueri).</title>
        <authorList>
            <person name="Lima N.C.B."/>
            <person name="Parody-Merino A.M."/>
            <person name="Battley P.F."/>
            <person name="Fidler A.E."/>
            <person name="Prosdocimi F."/>
        </authorList>
    </citation>
    <scope>NUCLEOTIDE SEQUENCE [LARGE SCALE GENOMIC DNA]</scope>
</reference>
<protein>
    <submittedName>
        <fullName evidence="2">Rna-directed dna polymerase from mobile element jockey-like</fullName>
    </submittedName>
</protein>
<reference evidence="3" key="1">
    <citation type="submission" date="2017-11" db="EMBL/GenBank/DDBJ databases">
        <authorList>
            <person name="Lima N.C."/>
            <person name="Parody-Merino A.M."/>
            <person name="Battley P.F."/>
            <person name="Fidler A.E."/>
            <person name="Prosdocimi F."/>
        </authorList>
    </citation>
    <scope>NUCLEOTIDE SEQUENCE [LARGE SCALE GENOMIC DNA]</scope>
</reference>
<gene>
    <name evidence="2" type="ORF">llap_126</name>
</gene>
<evidence type="ECO:0000313" key="2">
    <source>
        <dbReference type="EMBL" id="PKU49573.1"/>
    </source>
</evidence>
<accession>A0A2I0UU41</accession>
<dbReference type="EMBL" id="KZ505636">
    <property type="protein sequence ID" value="PKU49573.1"/>
    <property type="molecule type" value="Genomic_DNA"/>
</dbReference>
<dbReference type="Proteomes" id="UP000233556">
    <property type="component" value="Unassembled WGS sequence"/>
</dbReference>
<dbReference type="PANTHER" id="PTHR33332">
    <property type="entry name" value="REVERSE TRANSCRIPTASE DOMAIN-CONTAINING PROTEIN"/>
    <property type="match status" value="1"/>
</dbReference>
<proteinExistence type="predicted"/>
<keyword evidence="3" id="KW-1185">Reference proteome</keyword>
<keyword evidence="2" id="KW-0695">RNA-directed DNA polymerase</keyword>
<dbReference type="AlphaFoldDB" id="A0A2I0UU41"/>
<keyword evidence="2" id="KW-0808">Transferase</keyword>
<dbReference type="Pfam" id="PF00078">
    <property type="entry name" value="RVT_1"/>
    <property type="match status" value="1"/>
</dbReference>
<evidence type="ECO:0000313" key="3">
    <source>
        <dbReference type="Proteomes" id="UP000233556"/>
    </source>
</evidence>
<sequence>MKGRSCLTNVISFYDKVTCLVVDEKAVSVVYLDFNKAFDTVFHSIFLEKLAVHGLDWHTLHWVKNWLDGCIQRVVVNGVKSSLRPVTSGVSQDSLLGPILFNIFINDLDKRINCTLSKFADNTKAKCWVLHLGHNNRMQCYKLGEAAKLPSRKGPGSACQQLAEYEPAVFPGGQEGQQHPGLCQEGPLLELVQVPLDGILSLRHVNCTTQLGVVHKLAEGALDPTVYVVEDIKQYWSQ</sequence>
<dbReference type="GO" id="GO:0003964">
    <property type="term" value="F:RNA-directed DNA polymerase activity"/>
    <property type="evidence" value="ECO:0007669"/>
    <property type="project" value="UniProtKB-KW"/>
</dbReference>
<keyword evidence="2" id="KW-0548">Nucleotidyltransferase</keyword>
<evidence type="ECO:0000259" key="1">
    <source>
        <dbReference type="Pfam" id="PF00078"/>
    </source>
</evidence>